<reference evidence="1" key="1">
    <citation type="submission" date="2018-05" db="EMBL/GenBank/DDBJ databases">
        <authorList>
            <person name="Lanie J.A."/>
            <person name="Ng W.-L."/>
            <person name="Kazmierczak K.M."/>
            <person name="Andrzejewski T.M."/>
            <person name="Davidsen T.M."/>
            <person name="Wayne K.J."/>
            <person name="Tettelin H."/>
            <person name="Glass J.I."/>
            <person name="Rusch D."/>
            <person name="Podicherti R."/>
            <person name="Tsui H.-C.T."/>
            <person name="Winkler M.E."/>
        </authorList>
    </citation>
    <scope>NUCLEOTIDE SEQUENCE</scope>
</reference>
<dbReference type="EMBL" id="UINC01053523">
    <property type="protein sequence ID" value="SVB70129.1"/>
    <property type="molecule type" value="Genomic_DNA"/>
</dbReference>
<dbReference type="AlphaFoldDB" id="A0A382G5F9"/>
<gene>
    <name evidence="1" type="ORF">METZ01_LOCUS222983</name>
</gene>
<accession>A0A382G5F9</accession>
<name>A0A382G5F9_9ZZZZ</name>
<organism evidence="1">
    <name type="scientific">marine metagenome</name>
    <dbReference type="NCBI Taxonomy" id="408172"/>
    <lineage>
        <taxon>unclassified sequences</taxon>
        <taxon>metagenomes</taxon>
        <taxon>ecological metagenomes</taxon>
    </lineage>
</organism>
<sequence>MFCLSPLSIIAAQPPGPGLPMQDPSV</sequence>
<protein>
    <submittedName>
        <fullName evidence="1">Uncharacterized protein</fullName>
    </submittedName>
</protein>
<evidence type="ECO:0000313" key="1">
    <source>
        <dbReference type="EMBL" id="SVB70129.1"/>
    </source>
</evidence>
<proteinExistence type="predicted"/>